<gene>
    <name evidence="13" type="ORF">E3N88_39750</name>
</gene>
<dbReference type="GO" id="GO:0007623">
    <property type="term" value="P:circadian rhythm"/>
    <property type="evidence" value="ECO:0007669"/>
    <property type="project" value="UniProtKB-ARBA"/>
</dbReference>
<evidence type="ECO:0008006" key="15">
    <source>
        <dbReference type="Google" id="ProtNLM"/>
    </source>
</evidence>
<keyword evidence="3" id="KW-0902">Two-component regulatory system</keyword>
<evidence type="ECO:0000256" key="6">
    <source>
        <dbReference type="ARBA" id="ARBA00023163"/>
    </source>
</evidence>
<dbReference type="InterPro" id="IPR045279">
    <property type="entry name" value="ARR-like"/>
</dbReference>
<dbReference type="PANTHER" id="PTHR43874:SF117">
    <property type="entry name" value="TWO-COMPONENT RESPONSE REGULATOR-LIKE APRR3"/>
    <property type="match status" value="1"/>
</dbReference>
<organism evidence="13 14">
    <name type="scientific">Mikania micrantha</name>
    <name type="common">bitter vine</name>
    <dbReference type="NCBI Taxonomy" id="192012"/>
    <lineage>
        <taxon>Eukaryota</taxon>
        <taxon>Viridiplantae</taxon>
        <taxon>Streptophyta</taxon>
        <taxon>Embryophyta</taxon>
        <taxon>Tracheophyta</taxon>
        <taxon>Spermatophyta</taxon>
        <taxon>Magnoliopsida</taxon>
        <taxon>eudicotyledons</taxon>
        <taxon>Gunneridae</taxon>
        <taxon>Pentapetalae</taxon>
        <taxon>asterids</taxon>
        <taxon>campanulids</taxon>
        <taxon>Asterales</taxon>
        <taxon>Asteraceae</taxon>
        <taxon>Asteroideae</taxon>
        <taxon>Heliantheae alliance</taxon>
        <taxon>Eupatorieae</taxon>
        <taxon>Mikania</taxon>
    </lineage>
</organism>
<sequence>MRSAGVNTHVLAPEVLVELNHRNRTNLNGAPDGQGMYKEDESRTYEDVNESSIRPIELGQPNGALNGQHQQQPQGPVVQWQSFLPLRSIKVLLVENDDSTRHVVSALLRNCSYEVTAVANGLEAWKLLIDQNKQIDLVLTEVVMPQLSGIGLLSKIMNHVTRKNIPVIMMSSDDSMGIVFDCLSRGAVEFFVKPIRKNELKNLWQHVWRKCHSSSGSGSGSESGVQDHKSTKSRSIEESGDDSDSSDEDDEVSIDLEAKGGSDNGSGTQCSWPKRVVESDRSQANILWDKEQKNDDITSAPAARPETSKLGTNKNMDQFCDSNMKKVVDKLDPGIKLGYENGAQRNEHLGAIKKCNTHKETPKSIHLLKSINIKDKFVYSSKESPAFELSLKRTRDIDDVDVIAQKQNILQDSGHSNLSRYNMVSNINQAPTGNVDSCSPPDISLEAAKPNNIQSTPNGTPNNRSNGSEDMGSTTNNDFTTKLDEIQLPVSSDTIVQNHHTSAMQPLPCAIEGDAVKTIMGQPKAFQQQVQVRHHHHHYHHYHHHVHKLQQQKIVKPDDGSLRNMVSNILTTSSGGNAANYGSASGSNNKSIAENGSSWPKRSGSALAVKGGKIENDNVVSKTFNGGDGSGSGSGVDLERLARREAALNKFRQKRNERCFQKKGRYESKKKLAEHGPRVCGQFVRHGVNDEDADS</sequence>
<dbReference type="SUPFAM" id="SSF52172">
    <property type="entry name" value="CheY-like"/>
    <property type="match status" value="1"/>
</dbReference>
<dbReference type="GO" id="GO:0010017">
    <property type="term" value="P:red or far-red light signaling pathway"/>
    <property type="evidence" value="ECO:0007669"/>
    <property type="project" value="UniProtKB-ARBA"/>
</dbReference>
<evidence type="ECO:0000259" key="12">
    <source>
        <dbReference type="PROSITE" id="PS51017"/>
    </source>
</evidence>
<dbReference type="GO" id="GO:0005634">
    <property type="term" value="C:nucleus"/>
    <property type="evidence" value="ECO:0007669"/>
    <property type="project" value="UniProtKB-SubCell"/>
</dbReference>
<evidence type="ECO:0000256" key="7">
    <source>
        <dbReference type="ARBA" id="ARBA00023242"/>
    </source>
</evidence>
<evidence type="ECO:0000313" key="13">
    <source>
        <dbReference type="EMBL" id="KAD2392773.1"/>
    </source>
</evidence>
<dbReference type="PROSITE" id="PS50110">
    <property type="entry name" value="RESPONSE_REGULATORY"/>
    <property type="match status" value="1"/>
</dbReference>
<feature type="region of interest" description="Disordered" evidence="10">
    <location>
        <begin position="571"/>
        <end position="604"/>
    </location>
</feature>
<dbReference type="Gene3D" id="3.40.50.2300">
    <property type="match status" value="1"/>
</dbReference>
<dbReference type="Pfam" id="PF06203">
    <property type="entry name" value="CCT"/>
    <property type="match status" value="1"/>
</dbReference>
<evidence type="ECO:0000256" key="8">
    <source>
        <dbReference type="PROSITE-ProRule" id="PRU00169"/>
    </source>
</evidence>
<dbReference type="OrthoDB" id="60033at2759"/>
<dbReference type="Pfam" id="PF00072">
    <property type="entry name" value="Response_reg"/>
    <property type="match status" value="1"/>
</dbReference>
<accession>A0A5N6LKN6</accession>
<comment type="caution">
    <text evidence="8">Lacks conserved residue(s) required for the propagation of feature annotation.</text>
</comment>
<feature type="compositionally biased region" description="Basic and acidic residues" evidence="10">
    <location>
        <begin position="37"/>
        <end position="46"/>
    </location>
</feature>
<feature type="compositionally biased region" description="Low complexity" evidence="10">
    <location>
        <begin position="214"/>
        <end position="224"/>
    </location>
</feature>
<feature type="compositionally biased region" description="Low complexity" evidence="10">
    <location>
        <begin position="573"/>
        <end position="589"/>
    </location>
</feature>
<feature type="region of interest" description="Disordered" evidence="10">
    <location>
        <begin position="214"/>
        <end position="314"/>
    </location>
</feature>
<comment type="subcellular location">
    <subcellularLocation>
        <location evidence="1 9">Nucleus</location>
    </subcellularLocation>
</comment>
<dbReference type="GO" id="GO:0000160">
    <property type="term" value="P:phosphorelay signal transduction system"/>
    <property type="evidence" value="ECO:0007669"/>
    <property type="project" value="UniProtKB-KW"/>
</dbReference>
<keyword evidence="6" id="KW-0804">Transcription</keyword>
<feature type="compositionally biased region" description="Acidic residues" evidence="10">
    <location>
        <begin position="238"/>
        <end position="254"/>
    </location>
</feature>
<dbReference type="InterPro" id="IPR011006">
    <property type="entry name" value="CheY-like_superfamily"/>
</dbReference>
<dbReference type="PROSITE" id="PS51017">
    <property type="entry name" value="CCT"/>
    <property type="match status" value="1"/>
</dbReference>
<evidence type="ECO:0000256" key="9">
    <source>
        <dbReference type="PROSITE-ProRule" id="PRU00357"/>
    </source>
</evidence>
<dbReference type="EMBL" id="SZYD01000019">
    <property type="protein sequence ID" value="KAD2392773.1"/>
    <property type="molecule type" value="Genomic_DNA"/>
</dbReference>
<dbReference type="SMART" id="SM00448">
    <property type="entry name" value="REC"/>
    <property type="match status" value="1"/>
</dbReference>
<keyword evidence="5" id="KW-0090">Biological rhythms</keyword>
<evidence type="ECO:0000256" key="5">
    <source>
        <dbReference type="ARBA" id="ARBA00023108"/>
    </source>
</evidence>
<dbReference type="GO" id="GO:0009736">
    <property type="term" value="P:cytokinin-activated signaling pathway"/>
    <property type="evidence" value="ECO:0007669"/>
    <property type="project" value="InterPro"/>
</dbReference>
<feature type="domain" description="Response regulatory" evidence="11">
    <location>
        <begin position="90"/>
        <end position="208"/>
    </location>
</feature>
<dbReference type="FunFam" id="3.40.50.2300:FF:000214">
    <property type="entry name" value="Two-component response regulator-like PRR37"/>
    <property type="match status" value="1"/>
</dbReference>
<keyword evidence="7 9" id="KW-0539">Nucleus</keyword>
<evidence type="ECO:0000259" key="11">
    <source>
        <dbReference type="PROSITE" id="PS50110"/>
    </source>
</evidence>
<name>A0A5N6LKN6_9ASTR</name>
<keyword evidence="14" id="KW-1185">Reference proteome</keyword>
<evidence type="ECO:0000256" key="2">
    <source>
        <dbReference type="ARBA" id="ARBA00010330"/>
    </source>
</evidence>
<feature type="domain" description="CCT" evidence="12">
    <location>
        <begin position="644"/>
        <end position="686"/>
    </location>
</feature>
<feature type="region of interest" description="Disordered" evidence="10">
    <location>
        <begin position="429"/>
        <end position="477"/>
    </location>
</feature>
<protein>
    <recommendedName>
        <fullName evidence="15">Response regulatory domain-containing protein</fullName>
    </recommendedName>
</protein>
<dbReference type="AlphaFoldDB" id="A0A5N6LKN6"/>
<feature type="compositionally biased region" description="Basic and acidic residues" evidence="10">
    <location>
        <begin position="225"/>
        <end position="237"/>
    </location>
</feature>
<dbReference type="InterPro" id="IPR010402">
    <property type="entry name" value="CCT_domain"/>
</dbReference>
<evidence type="ECO:0000313" key="14">
    <source>
        <dbReference type="Proteomes" id="UP000326396"/>
    </source>
</evidence>
<dbReference type="PANTHER" id="PTHR43874">
    <property type="entry name" value="TWO-COMPONENT RESPONSE REGULATOR"/>
    <property type="match status" value="1"/>
</dbReference>
<comment type="similarity">
    <text evidence="2">Belongs to the ARR-like family.</text>
</comment>
<evidence type="ECO:0000256" key="4">
    <source>
        <dbReference type="ARBA" id="ARBA00023015"/>
    </source>
</evidence>
<feature type="region of interest" description="Disordered" evidence="10">
    <location>
        <begin position="22"/>
        <end position="50"/>
    </location>
</feature>
<keyword evidence="4" id="KW-0805">Transcription regulation</keyword>
<evidence type="ECO:0000256" key="10">
    <source>
        <dbReference type="SAM" id="MobiDB-lite"/>
    </source>
</evidence>
<comment type="caution">
    <text evidence="13">The sequence shown here is derived from an EMBL/GenBank/DDBJ whole genome shotgun (WGS) entry which is preliminary data.</text>
</comment>
<proteinExistence type="inferred from homology"/>
<dbReference type="InterPro" id="IPR001789">
    <property type="entry name" value="Sig_transdc_resp-reg_receiver"/>
</dbReference>
<feature type="compositionally biased region" description="Polar residues" evidence="10">
    <location>
        <begin position="590"/>
        <end position="600"/>
    </location>
</feature>
<evidence type="ECO:0000256" key="3">
    <source>
        <dbReference type="ARBA" id="ARBA00023012"/>
    </source>
</evidence>
<evidence type="ECO:0000256" key="1">
    <source>
        <dbReference type="ARBA" id="ARBA00004123"/>
    </source>
</evidence>
<dbReference type="Proteomes" id="UP000326396">
    <property type="component" value="Linkage Group LG9"/>
</dbReference>
<feature type="compositionally biased region" description="Polar residues" evidence="10">
    <location>
        <begin position="451"/>
        <end position="477"/>
    </location>
</feature>
<dbReference type="GO" id="GO:0045892">
    <property type="term" value="P:negative regulation of DNA-templated transcription"/>
    <property type="evidence" value="ECO:0007669"/>
    <property type="project" value="UniProtKB-ARBA"/>
</dbReference>
<reference evidence="13 14" key="1">
    <citation type="submission" date="2019-05" db="EMBL/GenBank/DDBJ databases">
        <title>Mikania micrantha, genome provides insights into the molecular mechanism of rapid growth.</title>
        <authorList>
            <person name="Liu B."/>
        </authorList>
    </citation>
    <scope>NUCLEOTIDE SEQUENCE [LARGE SCALE GENOMIC DNA]</scope>
    <source>
        <strain evidence="13">NLD-2019</strain>
        <tissue evidence="13">Leaf</tissue>
    </source>
</reference>